<feature type="domain" description="SLH" evidence="3">
    <location>
        <begin position="2750"/>
        <end position="2808"/>
    </location>
</feature>
<dbReference type="RefSeq" id="WP_204606218.1">
    <property type="nucleotide sequence ID" value="NZ_JBHSED010000036.1"/>
</dbReference>
<dbReference type="Proteomes" id="UP001595755">
    <property type="component" value="Unassembled WGS sequence"/>
</dbReference>
<gene>
    <name evidence="4" type="ORF">ACFO1S_17255</name>
</gene>
<keyword evidence="1" id="KW-0732">Signal</keyword>
<dbReference type="PANTHER" id="PTHR43308">
    <property type="entry name" value="OUTER MEMBRANE PROTEIN ALPHA-RELATED"/>
    <property type="match status" value="1"/>
</dbReference>
<dbReference type="InterPro" id="IPR001119">
    <property type="entry name" value="SLH_dom"/>
</dbReference>
<proteinExistence type="predicted"/>
<dbReference type="SUPFAM" id="SSF117281">
    <property type="entry name" value="Kelch motif"/>
    <property type="match status" value="1"/>
</dbReference>
<comment type="caution">
    <text evidence="4">The sequence shown here is derived from an EMBL/GenBank/DDBJ whole genome shotgun (WGS) entry which is preliminary data.</text>
</comment>
<dbReference type="Gene3D" id="2.120.10.80">
    <property type="entry name" value="Kelch-type beta propeller"/>
    <property type="match status" value="1"/>
</dbReference>
<dbReference type="PROSITE" id="PS50853">
    <property type="entry name" value="FN3"/>
    <property type="match status" value="2"/>
</dbReference>
<keyword evidence="5" id="KW-1185">Reference proteome</keyword>
<dbReference type="PROSITE" id="PS51272">
    <property type="entry name" value="SLH"/>
    <property type="match status" value="2"/>
</dbReference>
<dbReference type="Pfam" id="PF00395">
    <property type="entry name" value="SLH"/>
    <property type="match status" value="2"/>
</dbReference>
<dbReference type="InterPro" id="IPR025883">
    <property type="entry name" value="Cadherin-like_domain"/>
</dbReference>
<name>A0ABV8SE35_9BACL</name>
<sequence length="2914" mass="313268">MTSKRWNSGLAKLLIAALLLQVLPAMQGGKNEAYAEGVDYGEEPYGSSISVTDSTYGPSVTATTYGPNDNLTDYTWERMTAGTFKPAARQAAAMTYDENEENVVLFGGEGNGGLLDDTWIWTGGDVNTWQEAMNLSTKPAKRAHAAMAYDPVSGGLILFGGQGQSGVLGDTWLWKNGAWTQLTGLAQSPSPRAGAQMAYDGERLVLFGGYTLSGSTKIPNGETWLWNGASWENATPADPGDSPLAAYYGQMSFDGQTAVLYGGITGSVTRNYTADSNQSTKTFTHYVGSDALWLWNGADRKWISKAGPEAYERWGEAMAYDGRRVVFFGGKRDYVHMYTAELVTSLTLPTSTYPAMRGSYVYGWNNGGWEKYPLKYSTGVVYNDVTGYENSAQPNPNITPFPLSDANMAFDGSKFIVFGGYRDKIDVMNKPLDQVVSNWPAGRMNETWAFGYTPPSAPVIEMVGDPIPNFDPQHINDTVSIITKVQSLGGRPVTSRGVEYRPYTEEGNEDWISVPYTADPQATGSFTVMLTGLEWQRKYEARGYAVNAIGTSYTETKPFELKDDPNMEEPDVRYDRVGPSVLNVKDRKRLVAVGEGVTNLLRKPVNLIEYYLQSGGNRYPLKYNILNERQLELTWDADLPQGQYDVVLEHGFYKDYSFAQSLMVTNLDFYKPRDFALVEVPSTSSVNELSALRLQGPFTETPQAPNVYTLNDVSEVVALNDTVLFKGSRLVVDKSNPGHMVITGEGRLFVNGGSQEAAVPYTLYDGSFEFTSNDFSIALNDGRAVDYLGIDMPFTPSKITFAKGGLKLAGTLDLGFTVGSGRVTNAIPVDEVLYRYGRFELTGTYALNKSFKVGPIDVSDTSFVIDSRIPWVSVKGKGSLPGTSLSFDLRMKLKQGRLDEVGFGMFNKANFASTGLQIDYLYGTVDKLAEKTQVPQRLPVFGSVTDILVPQLKHPSASYKFNLLGTDEIDVNLTPYGLDATGIEYYYWLPVNKMSLQAVVNPSNAGIKGFSQPGFLASGEINAYDVIKGTIAAYSFNKKGYNGALKATVYVPKGIPRIGGATIRNAVLSVNEKQIIGMLKHNGIAARVSYTFSNNTILFEVEAEPPKKSWWEKGLDFINNVNDFFEKVEPLGDILEELLYEAPSYSEFNIAAADDWTKSFDFERFNRVAASTGALKKVYDLTPVSLVFQPDEEADTEAVARMVEGKLTTVERKTPMTTQATAAGGQSVSVFRVKHAYEAWIVLTGDQRAASLKQSPAAHPNAESAVKTEAVYNSESDLTFIRASLSEGIAKLTAGTDSRIRMHELLFANRLLKLEQVAEAWTQTPDRPVTSLLVEERGSYAMQIDAVPGEVVVYKPDGRPYYLESADNAPGRNAFRDGEGNTHVLLNAVEAGTWLIGADENPAVRIDRVPAQTTIEELKTWVQSGSYPTVFEMSSSSSGQAVVEIYEADENTKLYRPDGELYELQPNPNKSGMNVSYDEARRKMTVWLDGVELKGQWKAVSGSGFASVIGYKLSRKFKSIKPLLDEGQYSKYFEVAEKGDYLLSVSGGNAHTVILDPAGKAYALNFADPNGNAYVQPASDRTSSPSSGGDPLDRAGIVTPYPADDGRDMLYVTLLNASAGKWRVQNGTRADVQIQKLIPTPDVKVSAAPVEGDSNRVRVTWSTENAAVGTEVTLMLTGSRDAYIGEPLVEGLAASGSTVIDIPEETLPGTYYLSAEAASADEAPVYTIAANAVEVAGAYALAAPATPEVLSAGNGEATLRFASVSGQVERYRIWIGSGAGSEPITPVMDVEPQAGAIQEAVVSGLTANADYTVAVSAIGRQDGRFALSPLSGSVDLTLPAPQPATLSVSLDAGSSLVSTRNVAAYDGSDRTLLITSAGSAKLKAATNQAVTLALTIDGQTFGSVQAPANGVHSFDLNALLNVGALEEREYKVRIEAVNARGDRSSESIGLFVDRTNPLLIASGWDDQANAPIPLNGAVDGSGKLRIVGQTEIGAKLEIDGIVVPLDDEGRFVYYAPLVWDNGKDRQSITMKASDGAGNTTDYGFEVVKDTASTGATFPGDLAALTVGGASLVEPYIFDTVSYQAKANSNKVRVYAVPMEASSTVTIDGQTLPASGYVEVDVTAAGQTAQVRVRPAGNGPEKTYAVQIGAGSSVPLLSELTLRTQSGQAIAAAPFVGTDDSYEVYVDYSTEGVTLTPGALMAGSAITVDGQNAQNGQASQIVALEAGENRIPVIVSSPDGSQSRSYEVVVLREKSGNAELQQLGIQTSGAVLTPEFDPNVFSYQVKVPQTTTAFVLKPVAQQLDATVLVNGQSITGSPATIPFGGDGLTVKIEMSAQDGSTRTYTLYVLRQKASPEAPPLLDSLEASAALDGSFNPYKLNYGTKLRVEGGSVSIQATANDPQATVTVMDKSLQGGGSFTYGLKMGLNTIKIQVESADQIASQTYSIDVTRVSAGSAPMETVRQSTVTGGSGDWTVQIPIIRTIAPDGSVIDTVKLDADKAKAVLDKARQSKNSVARILVTDLPGEPADERKVDLNPGALTLLAESGLTLRIELPEGVIELRTDSLKQLGEQGKDVYFRIVPIVAANKRDEVVARALQAESVRQAADGRPVSAIGGPVRIETNYTNYKTGLLFRLDGLKLPADEAAAKRMLSELTVYIEHSDGEKKLAQGEIRYDEDGGIAGLAIEVDKFSTFTVLRMGSNETATPTKLEPYLLGYADGTFRPLQSIKRSEIATILHRLGLDGADKETAAGGTTGYKDVKASHWAAEAIASVRRSGLMLGDDKGLFRPDASITRAELASIIARLLPSGATGRSELPTDVQGHWAAGAIGKALEAGILKGYPNGTFQPDRQLSRAEAVRVLNQLLERPTASVSSSGWPDVPANYWAIRDIESATGTVTVSESGAVRIEPYRKNESSK</sequence>
<feature type="domain" description="Fibronectin type-III" evidence="2">
    <location>
        <begin position="1743"/>
        <end position="1841"/>
    </location>
</feature>
<feature type="domain" description="Fibronectin type-III" evidence="2">
    <location>
        <begin position="454"/>
        <end position="564"/>
    </location>
</feature>
<protein>
    <submittedName>
        <fullName evidence="4">Cadherin-like beta sandwich domain-containing protein</fullName>
    </submittedName>
</protein>
<accession>A0ABV8SE35</accession>
<dbReference type="InterPro" id="IPR003961">
    <property type="entry name" value="FN3_dom"/>
</dbReference>
<dbReference type="SMART" id="SM00060">
    <property type="entry name" value="FN3"/>
    <property type="match status" value="2"/>
</dbReference>
<organism evidence="4 5">
    <name type="scientific">Cohnella boryungensis</name>
    <dbReference type="NCBI Taxonomy" id="768479"/>
    <lineage>
        <taxon>Bacteria</taxon>
        <taxon>Bacillati</taxon>
        <taxon>Bacillota</taxon>
        <taxon>Bacilli</taxon>
        <taxon>Bacillales</taxon>
        <taxon>Paenibacillaceae</taxon>
        <taxon>Cohnella</taxon>
    </lineage>
</organism>
<evidence type="ECO:0000313" key="4">
    <source>
        <dbReference type="EMBL" id="MFC4305183.1"/>
    </source>
</evidence>
<feature type="signal peptide" evidence="1">
    <location>
        <begin position="1"/>
        <end position="27"/>
    </location>
</feature>
<dbReference type="EMBL" id="JBHSED010000036">
    <property type="protein sequence ID" value="MFC4305183.1"/>
    <property type="molecule type" value="Genomic_DNA"/>
</dbReference>
<reference evidence="5" key="1">
    <citation type="journal article" date="2019" name="Int. J. Syst. Evol. Microbiol.">
        <title>The Global Catalogue of Microorganisms (GCM) 10K type strain sequencing project: providing services to taxonomists for standard genome sequencing and annotation.</title>
        <authorList>
            <consortium name="The Broad Institute Genomics Platform"/>
            <consortium name="The Broad Institute Genome Sequencing Center for Infectious Disease"/>
            <person name="Wu L."/>
            <person name="Ma J."/>
        </authorList>
    </citation>
    <scope>NUCLEOTIDE SEQUENCE [LARGE SCALE GENOMIC DNA]</scope>
    <source>
        <strain evidence="5">CGMCC 4.1641</strain>
    </source>
</reference>
<evidence type="ECO:0000259" key="2">
    <source>
        <dbReference type="PROSITE" id="PS50853"/>
    </source>
</evidence>
<dbReference type="InterPro" id="IPR015915">
    <property type="entry name" value="Kelch-typ_b-propeller"/>
</dbReference>
<dbReference type="Pfam" id="PF12733">
    <property type="entry name" value="Cadherin-like"/>
    <property type="match status" value="3"/>
</dbReference>
<dbReference type="PANTHER" id="PTHR43308:SF5">
    <property type="entry name" value="S-LAYER PROTEIN _ PEPTIDOGLYCAN ENDO-BETA-N-ACETYLGLUCOSAMINIDASE"/>
    <property type="match status" value="1"/>
</dbReference>
<dbReference type="Pfam" id="PF24681">
    <property type="entry name" value="Kelch_KLHDC2_KLHL20_DRC7"/>
    <property type="match status" value="1"/>
</dbReference>
<dbReference type="InterPro" id="IPR051465">
    <property type="entry name" value="Cell_Envelope_Struct_Comp"/>
</dbReference>
<feature type="domain" description="SLH" evidence="3">
    <location>
        <begin position="2809"/>
        <end position="2872"/>
    </location>
</feature>
<evidence type="ECO:0000256" key="1">
    <source>
        <dbReference type="SAM" id="SignalP"/>
    </source>
</evidence>
<evidence type="ECO:0000313" key="5">
    <source>
        <dbReference type="Proteomes" id="UP001595755"/>
    </source>
</evidence>
<evidence type="ECO:0000259" key="3">
    <source>
        <dbReference type="PROSITE" id="PS51272"/>
    </source>
</evidence>
<feature type="chain" id="PRO_5046359591" evidence="1">
    <location>
        <begin position="28"/>
        <end position="2914"/>
    </location>
</feature>